<dbReference type="PANTHER" id="PTHR43969">
    <property type="entry name" value="GLUTATHIONE S TRANSFERASE D10, ISOFORM A-RELATED"/>
    <property type="match status" value="1"/>
</dbReference>
<dbReference type="AlphaFoldDB" id="A0A1B6CHL2"/>
<feature type="domain" description="GST C-terminal" evidence="1">
    <location>
        <begin position="1"/>
        <end position="114"/>
    </location>
</feature>
<evidence type="ECO:0000313" key="3">
    <source>
        <dbReference type="EMBL" id="JAS20994.1"/>
    </source>
</evidence>
<dbReference type="EMBL" id="GEDC01024417">
    <property type="protein sequence ID" value="JAS12881.1"/>
    <property type="molecule type" value="Transcribed_RNA"/>
</dbReference>
<gene>
    <name evidence="3" type="ORF">g.22767</name>
    <name evidence="2" type="ORF">g.22768</name>
</gene>
<dbReference type="Pfam" id="PF00043">
    <property type="entry name" value="GST_C"/>
    <property type="match status" value="1"/>
</dbReference>
<reference evidence="2" key="1">
    <citation type="submission" date="2015-12" db="EMBL/GenBank/DDBJ databases">
        <title>De novo transcriptome assembly of four potential Pierce s Disease insect vectors from Arizona vineyards.</title>
        <authorList>
            <person name="Tassone E.E."/>
        </authorList>
    </citation>
    <scope>NUCLEOTIDE SEQUENCE</scope>
</reference>
<protein>
    <recommendedName>
        <fullName evidence="1">GST C-terminal domain-containing protein</fullName>
    </recommendedName>
</protein>
<evidence type="ECO:0000259" key="1">
    <source>
        <dbReference type="PROSITE" id="PS50405"/>
    </source>
</evidence>
<dbReference type="SUPFAM" id="SSF47616">
    <property type="entry name" value="GST C-terminal domain-like"/>
    <property type="match status" value="1"/>
</dbReference>
<dbReference type="GO" id="GO:0006749">
    <property type="term" value="P:glutathione metabolic process"/>
    <property type="evidence" value="ECO:0007669"/>
    <property type="project" value="TreeGrafter"/>
</dbReference>
<dbReference type="Gene3D" id="1.20.1050.10">
    <property type="match status" value="1"/>
</dbReference>
<dbReference type="PROSITE" id="PS50405">
    <property type="entry name" value="GST_CTER"/>
    <property type="match status" value="1"/>
</dbReference>
<evidence type="ECO:0000313" key="2">
    <source>
        <dbReference type="EMBL" id="JAS12881.1"/>
    </source>
</evidence>
<dbReference type="InterPro" id="IPR010987">
    <property type="entry name" value="Glutathione-S-Trfase_C-like"/>
</dbReference>
<dbReference type="EMBL" id="GEDC01016304">
    <property type="protein sequence ID" value="JAS20994.1"/>
    <property type="molecule type" value="Transcribed_RNA"/>
</dbReference>
<dbReference type="PANTHER" id="PTHR43969:SF8">
    <property type="entry name" value="GLUTATHIONE S TRANSFERASE E13, ISOFORM A-RELATED"/>
    <property type="match status" value="1"/>
</dbReference>
<dbReference type="InterPro" id="IPR004046">
    <property type="entry name" value="GST_C"/>
</dbReference>
<accession>A0A1B6CHL2</accession>
<dbReference type="GO" id="GO:0004364">
    <property type="term" value="F:glutathione transferase activity"/>
    <property type="evidence" value="ECO:0007669"/>
    <property type="project" value="TreeGrafter"/>
</dbReference>
<dbReference type="InterPro" id="IPR036282">
    <property type="entry name" value="Glutathione-S-Trfase_C_sf"/>
</dbReference>
<name>A0A1B6CHL2_9HEMI</name>
<organism evidence="2">
    <name type="scientific">Clastoptera arizonana</name>
    <name type="common">Arizona spittle bug</name>
    <dbReference type="NCBI Taxonomy" id="38151"/>
    <lineage>
        <taxon>Eukaryota</taxon>
        <taxon>Metazoa</taxon>
        <taxon>Ecdysozoa</taxon>
        <taxon>Arthropoda</taxon>
        <taxon>Hexapoda</taxon>
        <taxon>Insecta</taxon>
        <taxon>Pterygota</taxon>
        <taxon>Neoptera</taxon>
        <taxon>Paraneoptera</taxon>
        <taxon>Hemiptera</taxon>
        <taxon>Auchenorrhyncha</taxon>
        <taxon>Cercopoidea</taxon>
        <taxon>Clastopteridae</taxon>
        <taxon>Clastoptera</taxon>
    </lineage>
</organism>
<sequence>MDRYIENHMPSFNLELRDIICRQNNVVTDNDKIKIRETYSNMEKLLEGQDWFADVHMTIVDFSYIAALTTFIKYVPISEKEYPRISSWMKRCKQNVQKHKRGINTVIDESLTNLVMAAIETTPPE</sequence>
<proteinExistence type="predicted"/>